<dbReference type="EC" id="4.2.2.-" evidence="3"/>
<dbReference type="InterPro" id="IPR012997">
    <property type="entry name" value="RplA"/>
</dbReference>
<evidence type="ECO:0000313" key="7">
    <source>
        <dbReference type="Proteomes" id="UP001474120"/>
    </source>
</evidence>
<proteinExistence type="inferred from homology"/>
<dbReference type="HAMAP" id="MF_02071">
    <property type="entry name" value="RlpA"/>
    <property type="match status" value="1"/>
</dbReference>
<evidence type="ECO:0000256" key="1">
    <source>
        <dbReference type="ARBA" id="ARBA00023239"/>
    </source>
</evidence>
<comment type="caution">
    <text evidence="6">The sequence shown here is derived from an EMBL/GenBank/DDBJ whole genome shotgun (WGS) entry which is preliminary data.</text>
</comment>
<accession>A0ABU9L0Q4</accession>
<dbReference type="InterPro" id="IPR009009">
    <property type="entry name" value="RlpA-like_DPBB"/>
</dbReference>
<name>A0ABU9L0Q4_9FLAO</name>
<feature type="domain" description="RlpA-like protein double-psi beta-barrel" evidence="5">
    <location>
        <begin position="14"/>
        <end position="102"/>
    </location>
</feature>
<dbReference type="Pfam" id="PF03330">
    <property type="entry name" value="DPBB_1"/>
    <property type="match status" value="1"/>
</dbReference>
<keyword evidence="7" id="KW-1185">Reference proteome</keyword>
<dbReference type="SUPFAM" id="SSF50685">
    <property type="entry name" value="Barwin-like endoglucanases"/>
    <property type="match status" value="1"/>
</dbReference>
<dbReference type="RefSeq" id="WP_342159035.1">
    <property type="nucleotide sequence ID" value="NZ_JBCDNA010000001.1"/>
</dbReference>
<dbReference type="PANTHER" id="PTHR34183">
    <property type="entry name" value="ENDOLYTIC PEPTIDOGLYCAN TRANSGLYCOSYLASE RLPA"/>
    <property type="match status" value="1"/>
</dbReference>
<dbReference type="Proteomes" id="UP001474120">
    <property type="component" value="Unassembled WGS sequence"/>
</dbReference>
<evidence type="ECO:0000256" key="2">
    <source>
        <dbReference type="ARBA" id="ARBA00023316"/>
    </source>
</evidence>
<keyword evidence="1 3" id="KW-0456">Lyase</keyword>
<reference evidence="6 7" key="1">
    <citation type="submission" date="2024-04" db="EMBL/GenBank/DDBJ databases">
        <title>whole genome sequencing of Lutimonas vermicola strain IMCC1616.</title>
        <authorList>
            <person name="Bae S.S."/>
        </authorList>
    </citation>
    <scope>NUCLEOTIDE SEQUENCE [LARGE SCALE GENOMIC DNA]</scope>
    <source>
        <strain evidence="6 7">IMCC1616</strain>
    </source>
</reference>
<dbReference type="EMBL" id="JBCDNA010000001">
    <property type="protein sequence ID" value="MEL4455234.1"/>
    <property type="molecule type" value="Genomic_DNA"/>
</dbReference>
<gene>
    <name evidence="3" type="primary">rlpA</name>
    <name evidence="6" type="ORF">AABB81_04960</name>
</gene>
<dbReference type="InterPro" id="IPR036908">
    <property type="entry name" value="RlpA-like_sf"/>
</dbReference>
<dbReference type="PANTHER" id="PTHR34183:SF1">
    <property type="entry name" value="ENDOLYTIC PEPTIDOGLYCAN TRANSGLYCOSYLASE RLPA"/>
    <property type="match status" value="1"/>
</dbReference>
<evidence type="ECO:0000313" key="6">
    <source>
        <dbReference type="EMBL" id="MEL4455234.1"/>
    </source>
</evidence>
<keyword evidence="2 3" id="KW-0961">Cell wall biogenesis/degradation</keyword>
<evidence type="ECO:0000256" key="3">
    <source>
        <dbReference type="HAMAP-Rule" id="MF_02071"/>
    </source>
</evidence>
<dbReference type="InterPro" id="IPR034718">
    <property type="entry name" value="RlpA"/>
</dbReference>
<dbReference type="NCBIfam" id="TIGR00413">
    <property type="entry name" value="rlpA"/>
    <property type="match status" value="1"/>
</dbReference>
<organism evidence="6 7">
    <name type="scientific">Lutimonas vermicola</name>
    <dbReference type="NCBI Taxonomy" id="414288"/>
    <lineage>
        <taxon>Bacteria</taxon>
        <taxon>Pseudomonadati</taxon>
        <taxon>Bacteroidota</taxon>
        <taxon>Flavobacteriia</taxon>
        <taxon>Flavobacteriales</taxon>
        <taxon>Flavobacteriaceae</taxon>
        <taxon>Lutimonas</taxon>
    </lineage>
</organism>
<protein>
    <recommendedName>
        <fullName evidence="3">Probable endolytic peptidoglycan transglycosylase RlpA</fullName>
        <ecNumber evidence="3">4.2.2.-</ecNumber>
    </recommendedName>
</protein>
<sequence length="109" mass="12327">MMFLYHQGFSQAAETGLASFYNDTFEGKTTANGEVYKRNKMTAAHRTLPFDTKIKVTNLANKKSVIVRVNDRGPFVKDRIVDLSKEAAVKLDFIDKGVTKVRLEVLRSK</sequence>
<evidence type="ECO:0000256" key="4">
    <source>
        <dbReference type="RuleBase" id="RU003495"/>
    </source>
</evidence>
<evidence type="ECO:0000259" key="5">
    <source>
        <dbReference type="Pfam" id="PF03330"/>
    </source>
</evidence>
<dbReference type="CDD" id="cd22268">
    <property type="entry name" value="DPBB_RlpA-like"/>
    <property type="match status" value="1"/>
</dbReference>
<comment type="function">
    <text evidence="3">Lytic transglycosylase with a strong preference for naked glycan strands that lack stem peptides.</text>
</comment>
<dbReference type="Gene3D" id="2.40.40.10">
    <property type="entry name" value="RlpA-like domain"/>
    <property type="match status" value="1"/>
</dbReference>
<comment type="similarity">
    <text evidence="3 4">Belongs to the RlpA family.</text>
</comment>